<evidence type="ECO:0000313" key="1">
    <source>
        <dbReference type="EMBL" id="VDO35677.1"/>
    </source>
</evidence>
<reference evidence="3" key="1">
    <citation type="submission" date="2017-02" db="UniProtKB">
        <authorList>
            <consortium name="WormBaseParasite"/>
        </authorList>
    </citation>
    <scope>IDENTIFICATION</scope>
</reference>
<proteinExistence type="predicted"/>
<evidence type="ECO:0000313" key="2">
    <source>
        <dbReference type="Proteomes" id="UP000268014"/>
    </source>
</evidence>
<evidence type="ECO:0000313" key="3">
    <source>
        <dbReference type="WBParaSite" id="HPLM_0000874101-mRNA-1"/>
    </source>
</evidence>
<dbReference type="OrthoDB" id="5872779at2759"/>
<dbReference type="EMBL" id="UZAF01016919">
    <property type="protein sequence ID" value="VDO35677.1"/>
    <property type="molecule type" value="Genomic_DNA"/>
</dbReference>
<dbReference type="WBParaSite" id="HPLM_0000874101-mRNA-1">
    <property type="protein sequence ID" value="HPLM_0000874101-mRNA-1"/>
    <property type="gene ID" value="HPLM_0000874101"/>
</dbReference>
<sequence length="70" mass="8202">MNAILAQLRAVLRIRDAYIYSDSEIVLSWIKRQPLANVGVRIFNRLMEIGKVTRHLQNEGVKNELRFLIH</sequence>
<organism evidence="3">
    <name type="scientific">Haemonchus placei</name>
    <name type="common">Barber's pole worm</name>
    <dbReference type="NCBI Taxonomy" id="6290"/>
    <lineage>
        <taxon>Eukaryota</taxon>
        <taxon>Metazoa</taxon>
        <taxon>Ecdysozoa</taxon>
        <taxon>Nematoda</taxon>
        <taxon>Chromadorea</taxon>
        <taxon>Rhabditida</taxon>
        <taxon>Rhabditina</taxon>
        <taxon>Rhabditomorpha</taxon>
        <taxon>Strongyloidea</taxon>
        <taxon>Trichostrongylidae</taxon>
        <taxon>Haemonchus</taxon>
    </lineage>
</organism>
<keyword evidence="2" id="KW-1185">Reference proteome</keyword>
<accession>A0A0N4WDR7</accession>
<protein>
    <submittedName>
        <fullName evidence="3">RNase H domain-containing protein</fullName>
    </submittedName>
</protein>
<dbReference type="AlphaFoldDB" id="A0A0N4WDR7"/>
<reference evidence="1 2" key="2">
    <citation type="submission" date="2018-11" db="EMBL/GenBank/DDBJ databases">
        <authorList>
            <consortium name="Pathogen Informatics"/>
        </authorList>
    </citation>
    <scope>NUCLEOTIDE SEQUENCE [LARGE SCALE GENOMIC DNA]</scope>
    <source>
        <strain evidence="1 2">MHpl1</strain>
    </source>
</reference>
<gene>
    <name evidence="1" type="ORF">HPLM_LOCUS8733</name>
</gene>
<dbReference type="Proteomes" id="UP000268014">
    <property type="component" value="Unassembled WGS sequence"/>
</dbReference>
<name>A0A0N4WDR7_HAEPC</name>